<evidence type="ECO:0000313" key="7">
    <source>
        <dbReference type="Proteomes" id="UP000427825"/>
    </source>
</evidence>
<dbReference type="GO" id="GO:0046872">
    <property type="term" value="F:metal ion binding"/>
    <property type="evidence" value="ECO:0007669"/>
    <property type="project" value="InterPro"/>
</dbReference>
<evidence type="ECO:0000256" key="4">
    <source>
        <dbReference type="PROSITE-ProRule" id="PRU00409"/>
    </source>
</evidence>
<feature type="domain" description="ATP-grasp" evidence="5">
    <location>
        <begin position="107"/>
        <end position="301"/>
    </location>
</feature>
<dbReference type="InterPro" id="IPR052032">
    <property type="entry name" value="ATP-dep_AA_Ligase"/>
</dbReference>
<dbReference type="GO" id="GO:0016874">
    <property type="term" value="F:ligase activity"/>
    <property type="evidence" value="ECO:0007669"/>
    <property type="project" value="UniProtKB-KW"/>
</dbReference>
<sequence length="396" mass="44642">MKKILIIGAAVYQLPAIQRVVELGYEVYCVDYKEGQPGFEFATGYRVVDVKDKENCLKYAQELDVDGVMSWGSTLTLPTVSYIGERMNLPCMPISTAEISTSKYLIRKKLTDCGLNSGGEVFDLHSWEEADSKQYVVPFVVKPCDGSGSRGVYIVKDEAEIKKAIQYAFDGARDKQIYVEPYIEGVEYSAEAYASNGEVYVYSIVKTEFSWTKDYPVYKQTTYLGISKETEALIVEEVRKATLALGLNFGPINFDIIISDADGKPYIIDVGIRNGQNLIASHIVPYSRGVDELNNSINICIGNNMEIKPKRKEYISSRLLIYIPGTIEEIFSYQNLIGKDHIVDIIMRKKVGDVLPHYQTKSDICGWVLSKGETPEEASMYADKAWERLKEYIIIK</sequence>
<dbReference type="Pfam" id="PF13535">
    <property type="entry name" value="ATP-grasp_4"/>
    <property type="match status" value="1"/>
</dbReference>
<evidence type="ECO:0000256" key="1">
    <source>
        <dbReference type="ARBA" id="ARBA00022598"/>
    </source>
</evidence>
<dbReference type="EMBL" id="VVYJ01000010">
    <property type="protein sequence ID" value="KAA5474176.1"/>
    <property type="molecule type" value="Genomic_DNA"/>
</dbReference>
<keyword evidence="2 4" id="KW-0547">Nucleotide-binding</keyword>
<keyword evidence="1" id="KW-0436">Ligase</keyword>
<protein>
    <submittedName>
        <fullName evidence="6">ATP-grasp domain-containing protein</fullName>
    </submittedName>
</protein>
<dbReference type="GO" id="GO:0005524">
    <property type="term" value="F:ATP binding"/>
    <property type="evidence" value="ECO:0007669"/>
    <property type="project" value="UniProtKB-UniRule"/>
</dbReference>
<evidence type="ECO:0000313" key="6">
    <source>
        <dbReference type="EMBL" id="KAA5474176.1"/>
    </source>
</evidence>
<dbReference type="PROSITE" id="PS50975">
    <property type="entry name" value="ATP_GRASP"/>
    <property type="match status" value="1"/>
</dbReference>
<dbReference type="Gene3D" id="3.30.470.20">
    <property type="entry name" value="ATP-grasp fold, B domain"/>
    <property type="match status" value="1"/>
</dbReference>
<dbReference type="SUPFAM" id="SSF56059">
    <property type="entry name" value="Glutathione synthetase ATP-binding domain-like"/>
    <property type="match status" value="1"/>
</dbReference>
<reference evidence="6 7" key="1">
    <citation type="journal article" date="2019" name="Nat. Med.">
        <title>A library of human gut bacterial isolates paired with longitudinal multiomics data enables mechanistic microbiome research.</title>
        <authorList>
            <person name="Poyet M."/>
            <person name="Groussin M."/>
            <person name="Gibbons S.M."/>
            <person name="Avila-Pacheco J."/>
            <person name="Jiang X."/>
            <person name="Kearney S.M."/>
            <person name="Perrotta A.R."/>
            <person name="Berdy B."/>
            <person name="Zhao S."/>
            <person name="Lieberman T.D."/>
            <person name="Swanson P.K."/>
            <person name="Smith M."/>
            <person name="Roesemann S."/>
            <person name="Alexander J.E."/>
            <person name="Rich S.A."/>
            <person name="Livny J."/>
            <person name="Vlamakis H."/>
            <person name="Clish C."/>
            <person name="Bullock K."/>
            <person name="Deik A."/>
            <person name="Scott J."/>
            <person name="Pierce K.A."/>
            <person name="Xavier R.J."/>
            <person name="Alm E.J."/>
        </authorList>
    </citation>
    <scope>NUCLEOTIDE SEQUENCE [LARGE SCALE GENOMIC DNA]</scope>
    <source>
        <strain evidence="6 7">BIOML-A25</strain>
    </source>
</reference>
<gene>
    <name evidence="6" type="ORF">F2Y39_16420</name>
</gene>
<dbReference type="Gene3D" id="3.30.1490.20">
    <property type="entry name" value="ATP-grasp fold, A domain"/>
    <property type="match status" value="1"/>
</dbReference>
<accession>A0A6H9QAM0</accession>
<dbReference type="AlphaFoldDB" id="A0A6H9QAM0"/>
<evidence type="ECO:0000259" key="5">
    <source>
        <dbReference type="PROSITE" id="PS50975"/>
    </source>
</evidence>
<organism evidence="6 7">
    <name type="scientific">Bacteroides caccae</name>
    <dbReference type="NCBI Taxonomy" id="47678"/>
    <lineage>
        <taxon>Bacteria</taxon>
        <taxon>Pseudomonadati</taxon>
        <taxon>Bacteroidota</taxon>
        <taxon>Bacteroidia</taxon>
        <taxon>Bacteroidales</taxon>
        <taxon>Bacteroidaceae</taxon>
        <taxon>Bacteroides</taxon>
    </lineage>
</organism>
<dbReference type="PANTHER" id="PTHR43585:SF2">
    <property type="entry name" value="ATP-GRASP ENZYME FSQD"/>
    <property type="match status" value="1"/>
</dbReference>
<dbReference type="Proteomes" id="UP000427825">
    <property type="component" value="Unassembled WGS sequence"/>
</dbReference>
<dbReference type="InterPro" id="IPR013815">
    <property type="entry name" value="ATP_grasp_subdomain_1"/>
</dbReference>
<dbReference type="Gene3D" id="3.40.50.20">
    <property type="match status" value="1"/>
</dbReference>
<proteinExistence type="predicted"/>
<dbReference type="PANTHER" id="PTHR43585">
    <property type="entry name" value="FUMIPYRROLE BIOSYNTHESIS PROTEIN C"/>
    <property type="match status" value="1"/>
</dbReference>
<dbReference type="InterPro" id="IPR011761">
    <property type="entry name" value="ATP-grasp"/>
</dbReference>
<comment type="caution">
    <text evidence="6">The sequence shown here is derived from an EMBL/GenBank/DDBJ whole genome shotgun (WGS) entry which is preliminary data.</text>
</comment>
<dbReference type="InterPro" id="IPR040570">
    <property type="entry name" value="LAL_C2"/>
</dbReference>
<name>A0A6H9QAM0_9BACE</name>
<dbReference type="Pfam" id="PF18603">
    <property type="entry name" value="LAL_C2"/>
    <property type="match status" value="1"/>
</dbReference>
<keyword evidence="3 4" id="KW-0067">ATP-binding</keyword>
<evidence type="ECO:0000256" key="3">
    <source>
        <dbReference type="ARBA" id="ARBA00022840"/>
    </source>
</evidence>
<dbReference type="RefSeq" id="WP_130057018.1">
    <property type="nucleotide sequence ID" value="NZ_RCXH01000010.1"/>
</dbReference>
<evidence type="ECO:0000256" key="2">
    <source>
        <dbReference type="ARBA" id="ARBA00022741"/>
    </source>
</evidence>